<keyword evidence="2" id="KW-1185">Reference proteome</keyword>
<dbReference type="Gene3D" id="3.10.310.10">
    <property type="entry name" value="Diaminopimelate Epimerase, Chain A, domain 1"/>
    <property type="match status" value="1"/>
</dbReference>
<sequence>MRYWVPNHEMEMCGHAAVGAVWALQSLHLLPDAPSIRISTLSGVVEARIVPSPPDSTSDTVSSKQSILVSQPTGIVGDIDPDHILEILSSLNLKETDLIPGLKIQNARTSRTKTLIPVKDRATLGSLLRIQNRYTFRGKAVSAIAGSALVFGLVQSGVVDARTESPIVVRQGWLMGKPSEIRVLLRRECGVLVGCWISGDVRWVRD</sequence>
<dbReference type="Pfam" id="PF02567">
    <property type="entry name" value="PhzC-PhzF"/>
    <property type="match status" value="1"/>
</dbReference>
<evidence type="ECO:0000313" key="2">
    <source>
        <dbReference type="Proteomes" id="UP001215712"/>
    </source>
</evidence>
<comment type="caution">
    <text evidence="1">The sequence shown here is derived from an EMBL/GenBank/DDBJ whole genome shotgun (WGS) entry which is preliminary data.</text>
</comment>
<organism evidence="1 2">
    <name type="scientific">Penicillium malachiteum</name>
    <dbReference type="NCBI Taxonomy" id="1324776"/>
    <lineage>
        <taxon>Eukaryota</taxon>
        <taxon>Fungi</taxon>
        <taxon>Dikarya</taxon>
        <taxon>Ascomycota</taxon>
        <taxon>Pezizomycotina</taxon>
        <taxon>Eurotiomycetes</taxon>
        <taxon>Eurotiomycetidae</taxon>
        <taxon>Eurotiales</taxon>
        <taxon>Aspergillaceae</taxon>
        <taxon>Penicillium</taxon>
    </lineage>
</organism>
<dbReference type="Proteomes" id="UP001215712">
    <property type="component" value="Unassembled WGS sequence"/>
</dbReference>
<protein>
    <submittedName>
        <fullName evidence="1">Uncharacterized protein</fullName>
    </submittedName>
</protein>
<accession>A0AAD6HKI7</accession>
<dbReference type="EMBL" id="JAQJAN010000008">
    <property type="protein sequence ID" value="KAJ5724464.1"/>
    <property type="molecule type" value="Genomic_DNA"/>
</dbReference>
<reference evidence="1" key="1">
    <citation type="journal article" date="2023" name="IMA Fungus">
        <title>Comparative genomic study of the Penicillium genus elucidates a diverse pangenome and 15 lateral gene transfer events.</title>
        <authorList>
            <person name="Petersen C."/>
            <person name="Sorensen T."/>
            <person name="Nielsen M.R."/>
            <person name="Sondergaard T.E."/>
            <person name="Sorensen J.L."/>
            <person name="Fitzpatrick D.A."/>
            <person name="Frisvad J.C."/>
            <person name="Nielsen K.L."/>
        </authorList>
    </citation>
    <scope>NUCLEOTIDE SEQUENCE</scope>
    <source>
        <strain evidence="1">IBT 17514</strain>
    </source>
</reference>
<name>A0AAD6HKI7_9EURO</name>
<reference evidence="1" key="2">
    <citation type="submission" date="2023-01" db="EMBL/GenBank/DDBJ databases">
        <authorList>
            <person name="Petersen C."/>
        </authorList>
    </citation>
    <scope>NUCLEOTIDE SEQUENCE</scope>
    <source>
        <strain evidence="1">IBT 17514</strain>
    </source>
</reference>
<evidence type="ECO:0000313" key="1">
    <source>
        <dbReference type="EMBL" id="KAJ5724464.1"/>
    </source>
</evidence>
<dbReference type="InterPro" id="IPR003719">
    <property type="entry name" value="Phenazine_PhzF-like"/>
</dbReference>
<dbReference type="AlphaFoldDB" id="A0AAD6HKI7"/>
<dbReference type="GO" id="GO:0003824">
    <property type="term" value="F:catalytic activity"/>
    <property type="evidence" value="ECO:0007669"/>
    <property type="project" value="InterPro"/>
</dbReference>
<dbReference type="SUPFAM" id="SSF54506">
    <property type="entry name" value="Diaminopimelate epimerase-like"/>
    <property type="match status" value="1"/>
</dbReference>
<gene>
    <name evidence="1" type="ORF">N7493_006192</name>
</gene>
<proteinExistence type="predicted"/>